<protein>
    <submittedName>
        <fullName evidence="1">Hsp20 family protein</fullName>
    </submittedName>
</protein>
<proteinExistence type="predicted"/>
<sequence>MRNYDLTNFSRSSIGFEPFLSILNGASRRLEAEGNFPPYDIIKKDDANYCIRLAVAGFSPDDITVTAQQNLLKVAGRKASESGKQYLHEGITDTEFERRFSLADHVEVTGAGYDKGILEVELRNEVPEAAKPRKIPINGGSAQMHLS</sequence>
<name>A0ACC5R2C2_9HYPH</name>
<evidence type="ECO:0000313" key="2">
    <source>
        <dbReference type="Proteomes" id="UP000616151"/>
    </source>
</evidence>
<dbReference type="EMBL" id="JAENHL010000006">
    <property type="protein sequence ID" value="MBK1866774.1"/>
    <property type="molecule type" value="Genomic_DNA"/>
</dbReference>
<evidence type="ECO:0000313" key="1">
    <source>
        <dbReference type="EMBL" id="MBK1866774.1"/>
    </source>
</evidence>
<organism evidence="1 2">
    <name type="scientific">Taklimakanibacter albus</name>
    <dbReference type="NCBI Taxonomy" id="2800327"/>
    <lineage>
        <taxon>Bacteria</taxon>
        <taxon>Pseudomonadati</taxon>
        <taxon>Pseudomonadota</taxon>
        <taxon>Alphaproteobacteria</taxon>
        <taxon>Hyphomicrobiales</taxon>
        <taxon>Aestuariivirgaceae</taxon>
        <taxon>Taklimakanibacter</taxon>
    </lineage>
</organism>
<dbReference type="Proteomes" id="UP000616151">
    <property type="component" value="Unassembled WGS sequence"/>
</dbReference>
<accession>A0ACC5R2C2</accession>
<reference evidence="1" key="1">
    <citation type="submission" date="2021-01" db="EMBL/GenBank/DDBJ databases">
        <authorList>
            <person name="Sun Q."/>
        </authorList>
    </citation>
    <scope>NUCLEOTIDE SEQUENCE</scope>
    <source>
        <strain evidence="1">YIM B02566</strain>
    </source>
</reference>
<gene>
    <name evidence="1" type="ORF">JHL16_10450</name>
</gene>
<keyword evidence="2" id="KW-1185">Reference proteome</keyword>
<comment type="caution">
    <text evidence="1">The sequence shown here is derived from an EMBL/GenBank/DDBJ whole genome shotgun (WGS) entry which is preliminary data.</text>
</comment>